<dbReference type="Gene3D" id="3.20.20.80">
    <property type="entry name" value="Glycosidases"/>
    <property type="match status" value="1"/>
</dbReference>
<comment type="similarity">
    <text evidence="4 15">Belongs to the glycosyl hydrolase 13 family.</text>
</comment>
<evidence type="ECO:0000256" key="4">
    <source>
        <dbReference type="ARBA" id="ARBA00008061"/>
    </source>
</evidence>
<dbReference type="SMART" id="SM00632">
    <property type="entry name" value="Aamy_C"/>
    <property type="match status" value="1"/>
</dbReference>
<feature type="compositionally biased region" description="Polar residues" evidence="17">
    <location>
        <begin position="366"/>
        <end position="379"/>
    </location>
</feature>
<feature type="chain" id="PRO_5025642097" description="Alpha-amylase" evidence="18">
    <location>
        <begin position="19"/>
        <end position="497"/>
    </location>
</feature>
<evidence type="ECO:0000256" key="15">
    <source>
        <dbReference type="RuleBase" id="RU003615"/>
    </source>
</evidence>
<keyword evidence="9 16" id="KW-0378">Hydrolase</keyword>
<keyword evidence="12" id="KW-0868">Chloride</keyword>
<evidence type="ECO:0000256" key="6">
    <source>
        <dbReference type="ARBA" id="ARBA00012595"/>
    </source>
</evidence>
<evidence type="ECO:0000256" key="18">
    <source>
        <dbReference type="SAM" id="SignalP"/>
    </source>
</evidence>
<feature type="region of interest" description="Disordered" evidence="17">
    <location>
        <begin position="353"/>
        <end position="379"/>
    </location>
</feature>
<comment type="catalytic activity">
    <reaction evidence="1 16">
        <text>Endohydrolysis of (1-&gt;4)-alpha-D-glucosidic linkages in polysaccharides containing three or more (1-&gt;4)-alpha-linked D-glucose units.</text>
        <dbReference type="EC" id="3.2.1.1"/>
    </reaction>
</comment>
<keyword evidence="10" id="KW-0106">Calcium</keyword>
<keyword evidence="11" id="KW-1015">Disulfide bond</keyword>
<evidence type="ECO:0000256" key="14">
    <source>
        <dbReference type="ARBA" id="ARBA00023295"/>
    </source>
</evidence>
<evidence type="ECO:0000256" key="13">
    <source>
        <dbReference type="ARBA" id="ARBA00023277"/>
    </source>
</evidence>
<dbReference type="GO" id="GO:0046872">
    <property type="term" value="F:metal ion binding"/>
    <property type="evidence" value="ECO:0007669"/>
    <property type="project" value="UniProtKB-KW"/>
</dbReference>
<keyword evidence="8 18" id="KW-0732">Signal</keyword>
<comment type="cofactor">
    <cofactor evidence="3">
        <name>chloride</name>
        <dbReference type="ChEBI" id="CHEBI:17996"/>
    </cofactor>
</comment>
<evidence type="ECO:0000256" key="10">
    <source>
        <dbReference type="ARBA" id="ARBA00022837"/>
    </source>
</evidence>
<accession>A0A6B2EJ92</accession>
<organism evidence="21">
    <name type="scientific">Phlebotomus kandelakii</name>
    <dbReference type="NCBI Taxonomy" id="1109342"/>
    <lineage>
        <taxon>Eukaryota</taxon>
        <taxon>Metazoa</taxon>
        <taxon>Ecdysozoa</taxon>
        <taxon>Arthropoda</taxon>
        <taxon>Hexapoda</taxon>
        <taxon>Insecta</taxon>
        <taxon>Pterygota</taxon>
        <taxon>Neoptera</taxon>
        <taxon>Endopterygota</taxon>
        <taxon>Diptera</taxon>
        <taxon>Nematocera</taxon>
        <taxon>Psychodoidea</taxon>
        <taxon>Psychodidae</taxon>
        <taxon>Phlebotomus</taxon>
        <taxon>Larroussius</taxon>
    </lineage>
</organism>
<evidence type="ECO:0000256" key="2">
    <source>
        <dbReference type="ARBA" id="ARBA00001913"/>
    </source>
</evidence>
<dbReference type="SUPFAM" id="SSF51011">
    <property type="entry name" value="Glycosyl hydrolase domain"/>
    <property type="match status" value="1"/>
</dbReference>
<dbReference type="PRINTS" id="PR00110">
    <property type="entry name" value="ALPHAAMYLASE"/>
</dbReference>
<name>A0A6B2EJ92_9DIPT</name>
<dbReference type="InterPro" id="IPR017853">
    <property type="entry name" value="GH"/>
</dbReference>
<feature type="signal peptide" evidence="18">
    <location>
        <begin position="1"/>
        <end position="18"/>
    </location>
</feature>
<dbReference type="InterPro" id="IPR013780">
    <property type="entry name" value="Glyco_hydro_b"/>
</dbReference>
<dbReference type="CDD" id="cd11317">
    <property type="entry name" value="AmyAc_bac_euk_AmyA"/>
    <property type="match status" value="1"/>
</dbReference>
<dbReference type="InterPro" id="IPR006046">
    <property type="entry name" value="Alpha_amylase"/>
</dbReference>
<reference evidence="21" key="1">
    <citation type="submission" date="2019-10" db="EMBL/GenBank/DDBJ databases">
        <title>Short sand fly seasons in Tbilisi, Georgia, hinder development of host immunity to saliva of the visceral leishmaniasis vector Phlebotomus kandelakii.</title>
        <authorList>
            <person name="Oliveira F."/>
            <person name="Giorgobiani E."/>
            <person name="Guimaraes-Costa A.B."/>
            <person name="Abdeladhim M."/>
            <person name="Oristian J."/>
            <person name="Tskhvaradze L."/>
            <person name="Tsertsvadze N."/>
            <person name="Zakalashvili M."/>
            <person name="Valenzuela J.G."/>
            <person name="Kamhawi S."/>
        </authorList>
    </citation>
    <scope>NUCLEOTIDE SEQUENCE</scope>
    <source>
        <strain evidence="21">Wild-capture in Tbilisi</strain>
        <tissue evidence="21">Salivary glands</tissue>
    </source>
</reference>
<evidence type="ECO:0000313" key="21">
    <source>
        <dbReference type="EMBL" id="NBJ63569.1"/>
    </source>
</evidence>
<evidence type="ECO:0000256" key="16">
    <source>
        <dbReference type="RuleBase" id="RU361134"/>
    </source>
</evidence>
<dbReference type="EMBL" id="GIFK01005866">
    <property type="protein sequence ID" value="NBJ63569.1"/>
    <property type="molecule type" value="Transcribed_RNA"/>
</dbReference>
<dbReference type="InterPro" id="IPR006048">
    <property type="entry name" value="A-amylase/branching_C"/>
</dbReference>
<evidence type="ECO:0000259" key="20">
    <source>
        <dbReference type="SMART" id="SM00642"/>
    </source>
</evidence>
<feature type="domain" description="Alpha-amylase C-terminal" evidence="19">
    <location>
        <begin position="409"/>
        <end position="496"/>
    </location>
</feature>
<protein>
    <recommendedName>
        <fullName evidence="6 16">Alpha-amylase</fullName>
        <ecNumber evidence="6 16">3.2.1.1</ecNumber>
    </recommendedName>
</protein>
<evidence type="ECO:0000256" key="9">
    <source>
        <dbReference type="ARBA" id="ARBA00022801"/>
    </source>
</evidence>
<evidence type="ECO:0000256" key="1">
    <source>
        <dbReference type="ARBA" id="ARBA00000548"/>
    </source>
</evidence>
<evidence type="ECO:0000256" key="3">
    <source>
        <dbReference type="ARBA" id="ARBA00001923"/>
    </source>
</evidence>
<dbReference type="Gene3D" id="2.60.40.1180">
    <property type="entry name" value="Golgi alpha-mannosidase II"/>
    <property type="match status" value="1"/>
</dbReference>
<comment type="subunit">
    <text evidence="5">Monomer.</text>
</comment>
<comment type="cofactor">
    <cofactor evidence="2">
        <name>Ca(2+)</name>
        <dbReference type="ChEBI" id="CHEBI:29108"/>
    </cofactor>
</comment>
<dbReference type="SMART" id="SM00642">
    <property type="entry name" value="Aamy"/>
    <property type="match status" value="1"/>
</dbReference>
<dbReference type="SUPFAM" id="SSF51445">
    <property type="entry name" value="(Trans)glycosidases"/>
    <property type="match status" value="1"/>
</dbReference>
<evidence type="ECO:0000256" key="12">
    <source>
        <dbReference type="ARBA" id="ARBA00023214"/>
    </source>
</evidence>
<dbReference type="Pfam" id="PF00128">
    <property type="entry name" value="Alpha-amylase"/>
    <property type="match status" value="1"/>
</dbReference>
<keyword evidence="14 16" id="KW-0326">Glycosidase</keyword>
<dbReference type="InterPro" id="IPR006047">
    <property type="entry name" value="GH13_cat_dom"/>
</dbReference>
<dbReference type="GO" id="GO:0004556">
    <property type="term" value="F:alpha-amylase activity"/>
    <property type="evidence" value="ECO:0007669"/>
    <property type="project" value="UniProtKB-UniRule"/>
</dbReference>
<proteinExistence type="inferred from homology"/>
<feature type="domain" description="Glycosyl hydrolase family 13 catalytic" evidence="20">
    <location>
        <begin position="29"/>
        <end position="400"/>
    </location>
</feature>
<dbReference type="Pfam" id="PF02806">
    <property type="entry name" value="Alpha-amylase_C"/>
    <property type="match status" value="1"/>
</dbReference>
<evidence type="ECO:0000256" key="8">
    <source>
        <dbReference type="ARBA" id="ARBA00022729"/>
    </source>
</evidence>
<evidence type="ECO:0000256" key="17">
    <source>
        <dbReference type="SAM" id="MobiDB-lite"/>
    </source>
</evidence>
<evidence type="ECO:0000256" key="5">
    <source>
        <dbReference type="ARBA" id="ARBA00011245"/>
    </source>
</evidence>
<dbReference type="PANTHER" id="PTHR43447">
    <property type="entry name" value="ALPHA-AMYLASE"/>
    <property type="match status" value="1"/>
</dbReference>
<dbReference type="GO" id="GO:0005975">
    <property type="term" value="P:carbohydrate metabolic process"/>
    <property type="evidence" value="ECO:0007669"/>
    <property type="project" value="InterPro"/>
</dbReference>
<dbReference type="AlphaFoldDB" id="A0A6B2EJ92"/>
<evidence type="ECO:0000256" key="7">
    <source>
        <dbReference type="ARBA" id="ARBA00022723"/>
    </source>
</evidence>
<evidence type="ECO:0000259" key="19">
    <source>
        <dbReference type="SMART" id="SM00632"/>
    </source>
</evidence>
<keyword evidence="13 16" id="KW-0119">Carbohydrate metabolism</keyword>
<dbReference type="EC" id="3.2.1.1" evidence="6 16"/>
<dbReference type="InterPro" id="IPR031319">
    <property type="entry name" value="A-amylase_C"/>
</dbReference>
<keyword evidence="7" id="KW-0479">Metal-binding</keyword>
<evidence type="ECO:0000256" key="11">
    <source>
        <dbReference type="ARBA" id="ARBA00023157"/>
    </source>
</evidence>
<sequence>MNILKAITVILSILSVEGQYNPHYIDKRNVIVHLFEWKWNDIAKECQDFLGPNGFAGVQVSPVNENWVSDERAWYERYQPISYKLTTRSGTEQEFASMVETCRQKGVRIFVDVVFNHMASGPLGKTIVGTAGSEAYPDTFVYPAVPFHKSDFHPDCSITDYKDVYQVRNCQLASLRDLNQTIPYVREKILDFLNHLVDLGVAGFRVDAAKHMDPKDLRYIYNHIKRLNTKFGFKRTDKAFIAQEVIDLGGEAITSRQYVPLGVVTEFKASDDLGKVFRGQVPLTVLENWGPRSGLLPSARALVFVENHDNERGHGAGGANILTYKNGKIYTMAVVFNLAHSYGIPRVMSSYEFDDPSQGPPHNDSNDILSPEFSSDGQSCSNGWVCQHRWRPIRNMVRFRNDVGTRPVVLWQDNGSNQIAFSRGNRGFVAFNKDDVDLNMQFKTKLPPGYYCDVISGEKSGNSCTGKVLIVKKAKVAVVIKADDPFGVVAIHTESKL</sequence>